<dbReference type="PANTHER" id="PTHR30349">
    <property type="entry name" value="PHAGE INTEGRASE-RELATED"/>
    <property type="match status" value="1"/>
</dbReference>
<dbReference type="SUPFAM" id="SSF56349">
    <property type="entry name" value="DNA breaking-rejoining enzymes"/>
    <property type="match status" value="1"/>
</dbReference>
<organism evidence="4">
    <name type="scientific">marine sediment metagenome</name>
    <dbReference type="NCBI Taxonomy" id="412755"/>
    <lineage>
        <taxon>unclassified sequences</taxon>
        <taxon>metagenomes</taxon>
        <taxon>ecological metagenomes</taxon>
    </lineage>
</organism>
<dbReference type="InterPro" id="IPR011010">
    <property type="entry name" value="DNA_brk_join_enz"/>
</dbReference>
<keyword evidence="2" id="KW-0233">DNA recombination</keyword>
<dbReference type="InterPro" id="IPR050090">
    <property type="entry name" value="Tyrosine_recombinase_XerCD"/>
</dbReference>
<protein>
    <recommendedName>
        <fullName evidence="3">Tyr recombinase domain-containing protein</fullName>
    </recommendedName>
</protein>
<dbReference type="AlphaFoldDB" id="X1IHZ0"/>
<proteinExistence type="predicted"/>
<evidence type="ECO:0000256" key="2">
    <source>
        <dbReference type="ARBA" id="ARBA00023172"/>
    </source>
</evidence>
<dbReference type="PROSITE" id="PS51898">
    <property type="entry name" value="TYR_RECOMBINASE"/>
    <property type="match status" value="1"/>
</dbReference>
<dbReference type="Gene3D" id="1.10.443.10">
    <property type="entry name" value="Intergrase catalytic core"/>
    <property type="match status" value="1"/>
</dbReference>
<accession>X1IHZ0</accession>
<comment type="caution">
    <text evidence="4">The sequence shown here is derived from an EMBL/GenBank/DDBJ whole genome shotgun (WGS) entry which is preliminary data.</text>
</comment>
<name>X1IHZ0_9ZZZZ</name>
<feature type="domain" description="Tyr recombinase" evidence="3">
    <location>
        <begin position="1"/>
        <end position="90"/>
    </location>
</feature>
<evidence type="ECO:0000313" key="4">
    <source>
        <dbReference type="EMBL" id="GAH57183.1"/>
    </source>
</evidence>
<dbReference type="EMBL" id="BARU01023787">
    <property type="protein sequence ID" value="GAH57183.1"/>
    <property type="molecule type" value="Genomic_DNA"/>
</dbReference>
<evidence type="ECO:0000259" key="3">
    <source>
        <dbReference type="PROSITE" id="PS51898"/>
    </source>
</evidence>
<dbReference type="GO" id="GO:0015074">
    <property type="term" value="P:DNA integration"/>
    <property type="evidence" value="ECO:0007669"/>
    <property type="project" value="InterPro"/>
</dbReference>
<dbReference type="GO" id="GO:0003677">
    <property type="term" value="F:DNA binding"/>
    <property type="evidence" value="ECO:0007669"/>
    <property type="project" value="UniProtKB-KW"/>
</dbReference>
<dbReference type="GO" id="GO:0006310">
    <property type="term" value="P:DNA recombination"/>
    <property type="evidence" value="ECO:0007669"/>
    <property type="project" value="UniProtKB-KW"/>
</dbReference>
<sequence>PVFLERDNVFLTSEGKPLTDNSLKLFFTRLKVKTGIERLHAHLLRHTFATYYLRNGGDLLSLQKILGHTSLEMVRVYSHLAEADVKVKHRRYSPMDRLELKGLQRDVRRPRRGKRV</sequence>
<dbReference type="InterPro" id="IPR002104">
    <property type="entry name" value="Integrase_catalytic"/>
</dbReference>
<evidence type="ECO:0000256" key="1">
    <source>
        <dbReference type="ARBA" id="ARBA00023125"/>
    </source>
</evidence>
<gene>
    <name evidence="4" type="ORF">S03H2_38562</name>
</gene>
<dbReference type="Pfam" id="PF00589">
    <property type="entry name" value="Phage_integrase"/>
    <property type="match status" value="1"/>
</dbReference>
<reference evidence="4" key="1">
    <citation type="journal article" date="2014" name="Front. Microbiol.">
        <title>High frequency of phylogenetically diverse reductive dehalogenase-homologous genes in deep subseafloor sedimentary metagenomes.</title>
        <authorList>
            <person name="Kawai M."/>
            <person name="Futagami T."/>
            <person name="Toyoda A."/>
            <person name="Takaki Y."/>
            <person name="Nishi S."/>
            <person name="Hori S."/>
            <person name="Arai W."/>
            <person name="Tsubouchi T."/>
            <person name="Morono Y."/>
            <person name="Uchiyama I."/>
            <person name="Ito T."/>
            <person name="Fujiyama A."/>
            <person name="Inagaki F."/>
            <person name="Takami H."/>
        </authorList>
    </citation>
    <scope>NUCLEOTIDE SEQUENCE</scope>
    <source>
        <strain evidence="4">Expedition CK06-06</strain>
    </source>
</reference>
<feature type="non-terminal residue" evidence="4">
    <location>
        <position position="1"/>
    </location>
</feature>
<dbReference type="InterPro" id="IPR013762">
    <property type="entry name" value="Integrase-like_cat_sf"/>
</dbReference>
<dbReference type="PANTHER" id="PTHR30349:SF41">
    <property type="entry name" value="INTEGRASE_RECOMBINASE PROTEIN MJ0367-RELATED"/>
    <property type="match status" value="1"/>
</dbReference>
<keyword evidence="1" id="KW-0238">DNA-binding</keyword>